<evidence type="ECO:0000256" key="2">
    <source>
        <dbReference type="ARBA" id="ARBA00023002"/>
    </source>
</evidence>
<keyword evidence="5" id="KW-1185">Reference proteome</keyword>
<proteinExistence type="inferred from homology"/>
<dbReference type="Gene3D" id="3.40.718.10">
    <property type="entry name" value="Isopropylmalate Dehydrogenase"/>
    <property type="match status" value="1"/>
</dbReference>
<gene>
    <name evidence="4" type="ORF">GCM10022262_22700</name>
</gene>
<name>A0ABP8EVA0_9MICO</name>
<organism evidence="4 5">
    <name type="scientific">Georgenia daeguensis</name>
    <dbReference type="NCBI Taxonomy" id="908355"/>
    <lineage>
        <taxon>Bacteria</taxon>
        <taxon>Bacillati</taxon>
        <taxon>Actinomycetota</taxon>
        <taxon>Actinomycetes</taxon>
        <taxon>Micrococcales</taxon>
        <taxon>Bogoriellaceae</taxon>
        <taxon>Georgenia</taxon>
    </lineage>
</organism>
<evidence type="ECO:0000259" key="3">
    <source>
        <dbReference type="SMART" id="SM01329"/>
    </source>
</evidence>
<keyword evidence="2" id="KW-0560">Oxidoreductase</keyword>
<feature type="domain" description="Isopropylmalate dehydrogenase-like" evidence="3">
    <location>
        <begin position="3"/>
        <end position="336"/>
    </location>
</feature>
<dbReference type="SMART" id="SM01329">
    <property type="entry name" value="Iso_dh"/>
    <property type="match status" value="1"/>
</dbReference>
<evidence type="ECO:0000313" key="5">
    <source>
        <dbReference type="Proteomes" id="UP001499841"/>
    </source>
</evidence>
<sequence>MATVGIIPGDGIGPEITEATVRVLSAAAPYLSYEYIPVGHLIPGGEHDPLPDAAVAGIRRLGAALKAPLVAPRRTGRIVKVRPDGDRVYPSINNAVRRELDLFANVRPIQSLPGISSGPDLDFLIVREVSEGTYSGIEYRIGDDVAQAVKVVTRGAWERIAHFSFRLAVEQGYGRVILGHKANVLNLTDGLELEVVQEVARQYPEVELQDMMVDALGQAIVRGAVPRAVVLLDNQYGDILSDVAAGVTGSIGLGPGANFGESVAVFEACHGAAPDIAGTGRANPVGLILSGAMMIRHLGDAAAADAVEAAVETALTRVRTPDLGGTATTTDVADAVVEAVRAAAPSPAQA</sequence>
<dbReference type="PANTHER" id="PTHR11835">
    <property type="entry name" value="DECARBOXYLATING DEHYDROGENASES-ISOCITRATE, ISOPROPYLMALATE, TARTRATE"/>
    <property type="match status" value="1"/>
</dbReference>
<comment type="caution">
    <text evidence="4">The sequence shown here is derived from an EMBL/GenBank/DDBJ whole genome shotgun (WGS) entry which is preliminary data.</text>
</comment>
<dbReference type="Proteomes" id="UP001499841">
    <property type="component" value="Unassembled WGS sequence"/>
</dbReference>
<dbReference type="EMBL" id="BAABBA010000010">
    <property type="protein sequence ID" value="GAA4287910.1"/>
    <property type="molecule type" value="Genomic_DNA"/>
</dbReference>
<dbReference type="RefSeq" id="WP_345041158.1">
    <property type="nucleotide sequence ID" value="NZ_BAABBA010000010.1"/>
</dbReference>
<comment type="similarity">
    <text evidence="1">Belongs to the isocitrate and isopropylmalate dehydrogenases family.</text>
</comment>
<accession>A0ABP8EVA0</accession>
<dbReference type="SUPFAM" id="SSF53659">
    <property type="entry name" value="Isocitrate/Isopropylmalate dehydrogenase-like"/>
    <property type="match status" value="1"/>
</dbReference>
<dbReference type="PANTHER" id="PTHR11835:SF34">
    <property type="entry name" value="ISOCITRATE DEHYDROGENASE [NAD] SUBUNIT ALPHA, MITOCHONDRIAL"/>
    <property type="match status" value="1"/>
</dbReference>
<evidence type="ECO:0000256" key="1">
    <source>
        <dbReference type="ARBA" id="ARBA00007769"/>
    </source>
</evidence>
<protein>
    <submittedName>
        <fullName evidence="4">Isocitrate dehydrogenase (NAD(+))</fullName>
    </submittedName>
</protein>
<evidence type="ECO:0000313" key="4">
    <source>
        <dbReference type="EMBL" id="GAA4287910.1"/>
    </source>
</evidence>
<dbReference type="InterPro" id="IPR024084">
    <property type="entry name" value="IsoPropMal-DH-like_dom"/>
</dbReference>
<dbReference type="Pfam" id="PF00180">
    <property type="entry name" value="Iso_dh"/>
    <property type="match status" value="1"/>
</dbReference>
<reference evidence="5" key="1">
    <citation type="journal article" date="2019" name="Int. J. Syst. Evol. Microbiol.">
        <title>The Global Catalogue of Microorganisms (GCM) 10K type strain sequencing project: providing services to taxonomists for standard genome sequencing and annotation.</title>
        <authorList>
            <consortium name="The Broad Institute Genomics Platform"/>
            <consortium name="The Broad Institute Genome Sequencing Center for Infectious Disease"/>
            <person name="Wu L."/>
            <person name="Ma J."/>
        </authorList>
    </citation>
    <scope>NUCLEOTIDE SEQUENCE [LARGE SCALE GENOMIC DNA]</scope>
    <source>
        <strain evidence="5">JCM 17459</strain>
    </source>
</reference>